<feature type="active site" description="Proton acceptor" evidence="9">
    <location>
        <position position="257"/>
    </location>
</feature>
<evidence type="ECO:0000256" key="8">
    <source>
        <dbReference type="ARBA" id="ARBA00023277"/>
    </source>
</evidence>
<evidence type="ECO:0000256" key="9">
    <source>
        <dbReference type="HAMAP-Rule" id="MF_01987"/>
    </source>
</evidence>
<dbReference type="InterPro" id="IPR011877">
    <property type="entry name" value="Ribokinase"/>
</dbReference>
<comment type="similarity">
    <text evidence="9">Belongs to the carbohydrate kinase PfkB family. Ribokinase subfamily.</text>
</comment>
<evidence type="ECO:0000256" key="3">
    <source>
        <dbReference type="ARBA" id="ARBA00022741"/>
    </source>
</evidence>
<evidence type="ECO:0000256" key="4">
    <source>
        <dbReference type="ARBA" id="ARBA00022777"/>
    </source>
</evidence>
<keyword evidence="5 9" id="KW-0067">ATP-binding</keyword>
<dbReference type="PANTHER" id="PTHR10584">
    <property type="entry name" value="SUGAR KINASE"/>
    <property type="match status" value="1"/>
</dbReference>
<dbReference type="InterPro" id="IPR011611">
    <property type="entry name" value="PfkB_dom"/>
</dbReference>
<evidence type="ECO:0000256" key="1">
    <source>
        <dbReference type="ARBA" id="ARBA00022679"/>
    </source>
</evidence>
<comment type="pathway">
    <text evidence="9">Carbohydrate metabolism; D-ribose degradation; D-ribose 5-phosphate from beta-D-ribopyranose: step 2/2.</text>
</comment>
<dbReference type="PRINTS" id="PR00990">
    <property type="entry name" value="RIBOKINASE"/>
</dbReference>
<reference evidence="12 13" key="1">
    <citation type="submission" date="2022-04" db="EMBL/GenBank/DDBJ databases">
        <title>Positive selection, recombination, and allopatry shape intraspecific diversity of widespread and dominant cyanobacteria.</title>
        <authorList>
            <person name="Wei J."/>
            <person name="Shu W."/>
            <person name="Hu C."/>
        </authorList>
    </citation>
    <scope>NUCLEOTIDE SEQUENCE [LARGE SCALE GENOMIC DNA]</scope>
    <source>
        <strain evidence="12 13">GB2-A4</strain>
    </source>
</reference>
<comment type="activity regulation">
    <text evidence="9">Activated by a monovalent cation that binds near, but not in, the active site. The most likely occupant of the site in vivo is potassium. Ion binding induces a conformational change that may alter substrate affinity.</text>
</comment>
<feature type="binding site" evidence="9">
    <location>
        <begin position="44"/>
        <end position="48"/>
    </location>
    <ligand>
        <name>substrate</name>
    </ligand>
</feature>
<feature type="binding site" evidence="9">
    <location>
        <position position="281"/>
    </location>
    <ligand>
        <name>ATP</name>
        <dbReference type="ChEBI" id="CHEBI:30616"/>
    </ligand>
</feature>
<dbReference type="RefSeq" id="WP_190432448.1">
    <property type="nucleotide sequence ID" value="NZ_JAMPKM010000007.1"/>
</dbReference>
<gene>
    <name evidence="9 12" type="primary">rbsK</name>
    <name evidence="12" type="ORF">NC998_13145</name>
</gene>
<keyword evidence="8 9" id="KW-0119">Carbohydrate metabolism</keyword>
<comment type="function">
    <text evidence="9">Catalyzes the phosphorylation of ribose at O-5 in a reaction requiring ATP and magnesium. The resulting D-ribose-5-phosphate can then be used either for sythesis of nucleotides, histidine, and tryptophan, or as a component of the pentose phosphate pathway.</text>
</comment>
<dbReference type="InterPro" id="IPR002139">
    <property type="entry name" value="Ribo/fructo_kinase"/>
</dbReference>
<organism evidence="12 13">
    <name type="scientific">Trichocoleus desertorum GB2-A4</name>
    <dbReference type="NCBI Taxonomy" id="2933944"/>
    <lineage>
        <taxon>Bacteria</taxon>
        <taxon>Bacillati</taxon>
        <taxon>Cyanobacteriota</taxon>
        <taxon>Cyanophyceae</taxon>
        <taxon>Leptolyngbyales</taxon>
        <taxon>Trichocoleusaceae</taxon>
        <taxon>Trichocoleus</taxon>
    </lineage>
</organism>
<evidence type="ECO:0000256" key="10">
    <source>
        <dbReference type="NCBIfam" id="TIGR02152"/>
    </source>
</evidence>
<dbReference type="Proteomes" id="UP001464891">
    <property type="component" value="Unassembled WGS sequence"/>
</dbReference>
<dbReference type="HAMAP" id="MF_01987">
    <property type="entry name" value="Ribokinase"/>
    <property type="match status" value="1"/>
</dbReference>
<dbReference type="Pfam" id="PF00294">
    <property type="entry name" value="PfkB"/>
    <property type="match status" value="1"/>
</dbReference>
<name>A0ABV0J8D1_9CYAN</name>
<evidence type="ECO:0000256" key="7">
    <source>
        <dbReference type="ARBA" id="ARBA00022958"/>
    </source>
</evidence>
<feature type="binding site" evidence="9">
    <location>
        <begin position="16"/>
        <end position="18"/>
    </location>
    <ligand>
        <name>substrate</name>
    </ligand>
</feature>
<evidence type="ECO:0000259" key="11">
    <source>
        <dbReference type="Pfam" id="PF00294"/>
    </source>
</evidence>
<feature type="binding site" evidence="9">
    <location>
        <position position="292"/>
    </location>
    <ligand>
        <name>K(+)</name>
        <dbReference type="ChEBI" id="CHEBI:29103"/>
    </ligand>
</feature>
<comment type="caution">
    <text evidence="12">The sequence shown here is derived from an EMBL/GenBank/DDBJ whole genome shotgun (WGS) entry which is preliminary data.</text>
</comment>
<dbReference type="PANTHER" id="PTHR10584:SF166">
    <property type="entry name" value="RIBOKINASE"/>
    <property type="match status" value="1"/>
</dbReference>
<comment type="subcellular location">
    <subcellularLocation>
        <location evidence="9">Cytoplasm</location>
    </subcellularLocation>
</comment>
<dbReference type="CDD" id="cd01174">
    <property type="entry name" value="ribokinase"/>
    <property type="match status" value="1"/>
</dbReference>
<feature type="binding site" evidence="9">
    <location>
        <position position="290"/>
    </location>
    <ligand>
        <name>K(+)</name>
        <dbReference type="ChEBI" id="CHEBI:29103"/>
    </ligand>
</feature>
<dbReference type="EMBL" id="JAMPKM010000007">
    <property type="protein sequence ID" value="MEP0818041.1"/>
    <property type="molecule type" value="Genomic_DNA"/>
</dbReference>
<feature type="binding site" evidence="9">
    <location>
        <position position="145"/>
    </location>
    <ligand>
        <name>substrate</name>
    </ligand>
</feature>
<feature type="binding site" evidence="9">
    <location>
        <position position="287"/>
    </location>
    <ligand>
        <name>K(+)</name>
        <dbReference type="ChEBI" id="CHEBI:29103"/>
    </ligand>
</feature>
<keyword evidence="13" id="KW-1185">Reference proteome</keyword>
<keyword evidence="2 9" id="KW-0479">Metal-binding</keyword>
<evidence type="ECO:0000313" key="13">
    <source>
        <dbReference type="Proteomes" id="UP001464891"/>
    </source>
</evidence>
<comment type="cofactor">
    <cofactor evidence="9">
        <name>Mg(2+)</name>
        <dbReference type="ChEBI" id="CHEBI:18420"/>
    </cofactor>
    <text evidence="9">Requires a divalent cation, most likely magnesium in vivo, as an electrophilic catalyst to aid phosphoryl group transfer. It is the chelate of the metal and the nucleotide that is the actual substrate.</text>
</comment>
<evidence type="ECO:0000313" key="12">
    <source>
        <dbReference type="EMBL" id="MEP0818041.1"/>
    </source>
</evidence>
<sequence length="310" mass="31598">MTQTTTWDIVVVGSANSDYLIRGPKLPLPGETIQGETFLAAPGGKGANQAVAAARLGARVAFVARIGKDERGQALMANLQAQGVDTSYVVQDEQAATGVALIMVGQGGEKQILTAPGANHQLAVVDVEAAQAAIASTKVVLAQLEAPLEVVQAAFRLGREAGARTVLDPAPAVPLANELLQEVDLIRPNSSEAEVITGVKVTDPDSARQAAGILLQRGVGAVAMQAGDAGNLLIWPEGECWLPKVPVQSIDATGAGDAFAAAIAVALAENQPWSEAGRFANAAAAIATTGFGAQTALPTRSAIMSLLATT</sequence>
<dbReference type="EC" id="2.7.1.15" evidence="9 10"/>
<dbReference type="Gene3D" id="3.40.1190.20">
    <property type="match status" value="1"/>
</dbReference>
<dbReference type="NCBIfam" id="TIGR02152">
    <property type="entry name" value="D_ribokin_bact"/>
    <property type="match status" value="1"/>
</dbReference>
<evidence type="ECO:0000256" key="5">
    <source>
        <dbReference type="ARBA" id="ARBA00022840"/>
    </source>
</evidence>
<dbReference type="GO" id="GO:0004747">
    <property type="term" value="F:ribokinase activity"/>
    <property type="evidence" value="ECO:0007669"/>
    <property type="project" value="UniProtKB-EC"/>
</dbReference>
<dbReference type="InterPro" id="IPR029056">
    <property type="entry name" value="Ribokinase-like"/>
</dbReference>
<evidence type="ECO:0000256" key="2">
    <source>
        <dbReference type="ARBA" id="ARBA00022723"/>
    </source>
</evidence>
<keyword evidence="6 9" id="KW-0460">Magnesium</keyword>
<feature type="binding site" evidence="9">
    <location>
        <begin position="256"/>
        <end position="257"/>
    </location>
    <ligand>
        <name>ATP</name>
        <dbReference type="ChEBI" id="CHEBI:30616"/>
    </ligand>
</feature>
<evidence type="ECO:0000256" key="6">
    <source>
        <dbReference type="ARBA" id="ARBA00022842"/>
    </source>
</evidence>
<feature type="binding site" evidence="9">
    <location>
        <position position="189"/>
    </location>
    <ligand>
        <name>ATP</name>
        <dbReference type="ChEBI" id="CHEBI:30616"/>
    </ligand>
</feature>
<feature type="binding site" evidence="9">
    <location>
        <position position="251"/>
    </location>
    <ligand>
        <name>K(+)</name>
        <dbReference type="ChEBI" id="CHEBI:29103"/>
    </ligand>
</feature>
<comment type="catalytic activity">
    <reaction evidence="9">
        <text>D-ribose + ATP = D-ribose 5-phosphate + ADP + H(+)</text>
        <dbReference type="Rhea" id="RHEA:13697"/>
        <dbReference type="ChEBI" id="CHEBI:15378"/>
        <dbReference type="ChEBI" id="CHEBI:30616"/>
        <dbReference type="ChEBI" id="CHEBI:47013"/>
        <dbReference type="ChEBI" id="CHEBI:78346"/>
        <dbReference type="ChEBI" id="CHEBI:456216"/>
        <dbReference type="EC" id="2.7.1.15"/>
    </reaction>
</comment>
<feature type="domain" description="Carbohydrate kinase PfkB" evidence="11">
    <location>
        <begin position="8"/>
        <end position="300"/>
    </location>
</feature>
<dbReference type="SUPFAM" id="SSF53613">
    <property type="entry name" value="Ribokinase-like"/>
    <property type="match status" value="1"/>
</dbReference>
<keyword evidence="7 9" id="KW-0630">Potassium</keyword>
<feature type="binding site" evidence="9">
    <location>
        <position position="253"/>
    </location>
    <ligand>
        <name>K(+)</name>
        <dbReference type="ChEBI" id="CHEBI:29103"/>
    </ligand>
</feature>
<proteinExistence type="inferred from homology"/>
<comment type="caution">
    <text evidence="9">Lacks conserved residue(s) required for the propagation of feature annotation.</text>
</comment>
<keyword evidence="3 9" id="KW-0547">Nucleotide-binding</keyword>
<feature type="binding site" evidence="9">
    <location>
        <position position="257"/>
    </location>
    <ligand>
        <name>substrate</name>
    </ligand>
</feature>
<keyword evidence="1 9" id="KW-0808">Transferase</keyword>
<comment type="subunit">
    <text evidence="9">Homodimer.</text>
</comment>
<keyword evidence="9" id="KW-0963">Cytoplasm</keyword>
<protein>
    <recommendedName>
        <fullName evidence="9 10">Ribokinase</fullName>
        <shortName evidence="9">RK</shortName>
        <ecNumber evidence="9 10">2.7.1.15</ecNumber>
    </recommendedName>
</protein>
<keyword evidence="4 9" id="KW-0418">Kinase</keyword>
<accession>A0ABV0J8D1</accession>
<feature type="binding site" evidence="9">
    <location>
        <begin position="225"/>
        <end position="230"/>
    </location>
    <ligand>
        <name>ATP</name>
        <dbReference type="ChEBI" id="CHEBI:30616"/>
    </ligand>
</feature>